<dbReference type="Gene3D" id="3.40.50.720">
    <property type="entry name" value="NAD(P)-binding Rossmann-like Domain"/>
    <property type="match status" value="1"/>
</dbReference>
<reference evidence="3" key="1">
    <citation type="journal article" date="2019" name="Int. J. Syst. Evol. Microbiol.">
        <title>The Global Catalogue of Microorganisms (GCM) 10K type strain sequencing project: providing services to taxonomists for standard genome sequencing and annotation.</title>
        <authorList>
            <consortium name="The Broad Institute Genomics Platform"/>
            <consortium name="The Broad Institute Genome Sequencing Center for Infectious Disease"/>
            <person name="Wu L."/>
            <person name="Ma J."/>
        </authorList>
    </citation>
    <scope>NUCLEOTIDE SEQUENCE [LARGE SCALE GENOMIC DNA]</scope>
    <source>
        <strain evidence="3">NBRC 108728</strain>
    </source>
</reference>
<name>A0ABN6XX22_9MICO</name>
<keyword evidence="3" id="KW-1185">Reference proteome</keyword>
<accession>A0ABN6XX22</accession>
<sequence>MGADVTVIDVSLPRLRALEVQFGGRIQTRHSTPFAIAEQLRDADLVIGSVLIPGAAAPKLVTDEMVSTMKPGAVLVDIAIDQGGCFEGSHPTTHDEPTFAVHDAVYYCVANMPGAVPETSTRALTNATLPYVVALADLGWKAATAADPALAKGLNVTAGRVTNAGVAAALGLELATA</sequence>
<proteinExistence type="predicted"/>
<dbReference type="SUPFAM" id="SSF52283">
    <property type="entry name" value="Formate/glycerate dehydrogenase catalytic domain-like"/>
    <property type="match status" value="1"/>
</dbReference>
<protein>
    <recommendedName>
        <fullName evidence="1">Alanine dehydrogenase/pyridine nucleotide transhydrogenase NAD(H)-binding domain-containing protein</fullName>
    </recommendedName>
</protein>
<dbReference type="SMART" id="SM01002">
    <property type="entry name" value="AlaDh_PNT_C"/>
    <property type="match status" value="1"/>
</dbReference>
<feature type="domain" description="Alanine dehydrogenase/pyridine nucleotide transhydrogenase NAD(H)-binding" evidence="1">
    <location>
        <begin position="1"/>
        <end position="108"/>
    </location>
</feature>
<dbReference type="EMBL" id="AP027732">
    <property type="protein sequence ID" value="BDZ49419.1"/>
    <property type="molecule type" value="Genomic_DNA"/>
</dbReference>
<organism evidence="2 3">
    <name type="scientific">Frondihabitans sucicola</name>
    <dbReference type="NCBI Taxonomy" id="1268041"/>
    <lineage>
        <taxon>Bacteria</taxon>
        <taxon>Bacillati</taxon>
        <taxon>Actinomycetota</taxon>
        <taxon>Actinomycetes</taxon>
        <taxon>Micrococcales</taxon>
        <taxon>Microbacteriaceae</taxon>
        <taxon>Frondihabitans</taxon>
    </lineage>
</organism>
<evidence type="ECO:0000313" key="2">
    <source>
        <dbReference type="EMBL" id="BDZ49419.1"/>
    </source>
</evidence>
<dbReference type="Pfam" id="PF01262">
    <property type="entry name" value="AlaDh_PNT_C"/>
    <property type="match status" value="1"/>
</dbReference>
<dbReference type="PANTHER" id="PTHR42795">
    <property type="entry name" value="ALANINE DEHYDROGENASE"/>
    <property type="match status" value="1"/>
</dbReference>
<dbReference type="InterPro" id="IPR036291">
    <property type="entry name" value="NAD(P)-bd_dom_sf"/>
</dbReference>
<dbReference type="Proteomes" id="UP001321486">
    <property type="component" value="Chromosome"/>
</dbReference>
<evidence type="ECO:0000313" key="3">
    <source>
        <dbReference type="Proteomes" id="UP001321486"/>
    </source>
</evidence>
<dbReference type="InterPro" id="IPR007698">
    <property type="entry name" value="AlaDH/PNT_NAD(H)-bd"/>
</dbReference>
<dbReference type="PANTHER" id="PTHR42795:SF1">
    <property type="entry name" value="ALANINE DEHYDROGENASE"/>
    <property type="match status" value="1"/>
</dbReference>
<gene>
    <name evidence="2" type="ORF">GCM10025867_16600</name>
</gene>
<evidence type="ECO:0000259" key="1">
    <source>
        <dbReference type="SMART" id="SM01002"/>
    </source>
</evidence>
<dbReference type="SUPFAM" id="SSF51735">
    <property type="entry name" value="NAD(P)-binding Rossmann-fold domains"/>
    <property type="match status" value="1"/>
</dbReference>